<evidence type="ECO:0000259" key="13">
    <source>
        <dbReference type="PROSITE" id="PS51767"/>
    </source>
</evidence>
<feature type="domain" description="Saposin B-type" evidence="12">
    <location>
        <begin position="393"/>
        <end position="434"/>
    </location>
</feature>
<accession>A0AAW1IQW5</accession>
<keyword evidence="7" id="KW-0325">Glycoprotein</keyword>
<dbReference type="InterPro" id="IPR033121">
    <property type="entry name" value="PEPTIDASE_A1"/>
</dbReference>
<dbReference type="PANTHER" id="PTHR47966:SF28">
    <property type="entry name" value="OS01G0290000 PROTEIN"/>
    <property type="match status" value="1"/>
</dbReference>
<dbReference type="Pfam" id="PF03489">
    <property type="entry name" value="SapB_2"/>
    <property type="match status" value="1"/>
</dbReference>
<comment type="caution">
    <text evidence="14">The sequence shown here is derived from an EMBL/GenBank/DDBJ whole genome shotgun (WGS) entry which is preliminary data.</text>
</comment>
<dbReference type="PROSITE" id="PS51767">
    <property type="entry name" value="PEPTIDASE_A1"/>
    <property type="match status" value="1"/>
</dbReference>
<dbReference type="GO" id="GO:0006629">
    <property type="term" value="P:lipid metabolic process"/>
    <property type="evidence" value="ECO:0007669"/>
    <property type="project" value="InterPro"/>
</dbReference>
<proteinExistence type="inferred from homology"/>
<dbReference type="SUPFAM" id="SSF50630">
    <property type="entry name" value="Acid proteases"/>
    <property type="match status" value="1"/>
</dbReference>
<gene>
    <name evidence="14" type="ORF">RND81_09G240600</name>
</gene>
<dbReference type="Proteomes" id="UP001443914">
    <property type="component" value="Unassembled WGS sequence"/>
</dbReference>
<evidence type="ECO:0000313" key="15">
    <source>
        <dbReference type="Proteomes" id="UP001443914"/>
    </source>
</evidence>
<dbReference type="GO" id="GO:0004190">
    <property type="term" value="F:aspartic-type endopeptidase activity"/>
    <property type="evidence" value="ECO:0007669"/>
    <property type="project" value="UniProtKB-KW"/>
</dbReference>
<dbReference type="FunFam" id="2.40.70.10:FF:000115">
    <property type="entry name" value="Lysosomal aspartic protease"/>
    <property type="match status" value="1"/>
</dbReference>
<evidence type="ECO:0000256" key="7">
    <source>
        <dbReference type="ARBA" id="ARBA00023180"/>
    </source>
</evidence>
<keyword evidence="2 10" id="KW-0645">Protease</keyword>
<name>A0AAW1IQW5_SAPOF</name>
<dbReference type="Gene3D" id="2.40.70.10">
    <property type="entry name" value="Acid Proteases"/>
    <property type="match status" value="2"/>
</dbReference>
<dbReference type="PROSITE" id="PS00141">
    <property type="entry name" value="ASP_PROTEASE"/>
    <property type="match status" value="1"/>
</dbReference>
<evidence type="ECO:0000256" key="1">
    <source>
        <dbReference type="ARBA" id="ARBA00007447"/>
    </source>
</evidence>
<dbReference type="SUPFAM" id="SSF47862">
    <property type="entry name" value="Saposin"/>
    <property type="match status" value="1"/>
</dbReference>
<feature type="active site" evidence="8">
    <location>
        <position position="295"/>
    </location>
</feature>
<keyword evidence="4 10" id="KW-0378">Hydrolase</keyword>
<evidence type="ECO:0000256" key="3">
    <source>
        <dbReference type="ARBA" id="ARBA00022750"/>
    </source>
</evidence>
<organism evidence="14 15">
    <name type="scientific">Saponaria officinalis</name>
    <name type="common">Common soapwort</name>
    <name type="synonym">Lychnis saponaria</name>
    <dbReference type="NCBI Taxonomy" id="3572"/>
    <lineage>
        <taxon>Eukaryota</taxon>
        <taxon>Viridiplantae</taxon>
        <taxon>Streptophyta</taxon>
        <taxon>Embryophyta</taxon>
        <taxon>Tracheophyta</taxon>
        <taxon>Spermatophyta</taxon>
        <taxon>Magnoliopsida</taxon>
        <taxon>eudicotyledons</taxon>
        <taxon>Gunneridae</taxon>
        <taxon>Pentapetalae</taxon>
        <taxon>Caryophyllales</taxon>
        <taxon>Caryophyllaceae</taxon>
        <taxon>Caryophylleae</taxon>
        <taxon>Saponaria</taxon>
    </lineage>
</organism>
<feature type="active site" evidence="8">
    <location>
        <position position="107"/>
    </location>
</feature>
<evidence type="ECO:0000259" key="12">
    <source>
        <dbReference type="PROSITE" id="PS50015"/>
    </source>
</evidence>
<evidence type="ECO:0000256" key="6">
    <source>
        <dbReference type="ARBA" id="ARBA00023157"/>
    </source>
</evidence>
<reference evidence="14" key="1">
    <citation type="submission" date="2024-03" db="EMBL/GenBank/DDBJ databases">
        <title>WGS assembly of Saponaria officinalis var. Norfolk2.</title>
        <authorList>
            <person name="Jenkins J."/>
            <person name="Shu S."/>
            <person name="Grimwood J."/>
            <person name="Barry K."/>
            <person name="Goodstein D."/>
            <person name="Schmutz J."/>
            <person name="Leebens-Mack J."/>
            <person name="Osbourn A."/>
        </authorList>
    </citation>
    <scope>NUCLEOTIDE SEQUENCE [LARGE SCALE GENOMIC DNA]</scope>
    <source>
        <strain evidence="14">JIC</strain>
    </source>
</reference>
<evidence type="ECO:0000256" key="8">
    <source>
        <dbReference type="PIRSR" id="PIRSR601461-1"/>
    </source>
</evidence>
<evidence type="ECO:0000256" key="5">
    <source>
        <dbReference type="ARBA" id="ARBA00023145"/>
    </source>
</evidence>
<dbReference type="InterPro" id="IPR001461">
    <property type="entry name" value="Aspartic_peptidase_A1"/>
</dbReference>
<dbReference type="EMBL" id="JBDFQZ010000009">
    <property type="protein sequence ID" value="KAK9692099.1"/>
    <property type="molecule type" value="Genomic_DNA"/>
</dbReference>
<dbReference type="Pfam" id="PF00026">
    <property type="entry name" value="Asp"/>
    <property type="match status" value="1"/>
</dbReference>
<sequence length="523" mass="57712">MILKEMSLKHLINVLYFLAFITCCFPLTTTGYVKISLQKLYLHHGTTNAASVARKFGTNHRNHKEFSPDVADHPSADIINLQNYMNAQFYAEIGIGTPPQKFAVVFDTSTPVLWVPSSKCSSSEACHRHSKYNSDTSRSHAEIGTPCEIIYGTTVTLDGFLSQDNIEVGRILVKNSVFVEVTKVESPVLATAKFDGVVGLGFQDASGVNVTPIWHTMVEQGLLSRKLFSMHFNTDPKAESGGEMVFGGVDPRHFKGEHTYVPVTNKNLWQIDIGEFLIGDHSSGYCLEGCPAILDSGSPLLSGPTAVVVEINHAIGANGIVSKECKQVVYQSGELIWDLLAKRVNPDKICSQISMCFIHGDHLLRSSENSLSVLTRWTVQGKDGGRQLVTVSDDLLCDTCQMTVVWIQNQMKLGNSKKQTLNYVSKLCSRFPTPSGDAIVDCDHIQHMPNLTLTIGNKPFTFTPVQYTRVVKESNKTICRSQFYAVDLASSPGAWIFGNIFMAVYHTVFDFGDLRVGFAEALH</sequence>
<evidence type="ECO:0000256" key="10">
    <source>
        <dbReference type="RuleBase" id="RU000454"/>
    </source>
</evidence>
<dbReference type="InterPro" id="IPR008139">
    <property type="entry name" value="SaposinB_dom"/>
</dbReference>
<evidence type="ECO:0000256" key="4">
    <source>
        <dbReference type="ARBA" id="ARBA00022801"/>
    </source>
</evidence>
<keyword evidence="11" id="KW-0812">Transmembrane</keyword>
<feature type="domain" description="Peptidase A1" evidence="13">
    <location>
        <begin position="89"/>
        <end position="519"/>
    </location>
</feature>
<comment type="similarity">
    <text evidence="1 10">Belongs to the peptidase A1 family.</text>
</comment>
<dbReference type="InterPro" id="IPR008138">
    <property type="entry name" value="SapB_2"/>
</dbReference>
<feature type="domain" description="Saposin B-type" evidence="12">
    <location>
        <begin position="320"/>
        <end position="360"/>
    </location>
</feature>
<evidence type="ECO:0000256" key="2">
    <source>
        <dbReference type="ARBA" id="ARBA00022670"/>
    </source>
</evidence>
<dbReference type="InterPro" id="IPR001969">
    <property type="entry name" value="Aspartic_peptidase_AS"/>
</dbReference>
<keyword evidence="11" id="KW-0472">Membrane</keyword>
<dbReference type="InterPro" id="IPR007856">
    <property type="entry name" value="SapB_1"/>
</dbReference>
<keyword evidence="3 10" id="KW-0064">Aspartyl protease</keyword>
<dbReference type="Gene3D" id="1.10.225.10">
    <property type="entry name" value="Saposin-like"/>
    <property type="match status" value="1"/>
</dbReference>
<dbReference type="PANTHER" id="PTHR47966">
    <property type="entry name" value="BETA-SITE APP-CLEAVING ENZYME, ISOFORM A-RELATED"/>
    <property type="match status" value="1"/>
</dbReference>
<feature type="disulfide bond" evidence="9">
    <location>
        <begin position="120"/>
        <end position="126"/>
    </location>
</feature>
<dbReference type="AlphaFoldDB" id="A0AAW1IQW5"/>
<keyword evidence="5" id="KW-0865">Zymogen</keyword>
<dbReference type="Pfam" id="PF05184">
    <property type="entry name" value="SapB_1"/>
    <property type="match status" value="1"/>
</dbReference>
<dbReference type="InterPro" id="IPR021109">
    <property type="entry name" value="Peptidase_aspartic_dom_sf"/>
</dbReference>
<dbReference type="PROSITE" id="PS50015">
    <property type="entry name" value="SAP_B"/>
    <property type="match status" value="2"/>
</dbReference>
<evidence type="ECO:0000313" key="14">
    <source>
        <dbReference type="EMBL" id="KAK9692099.1"/>
    </source>
</evidence>
<protein>
    <submittedName>
        <fullName evidence="14">Uncharacterized protein</fullName>
    </submittedName>
</protein>
<feature type="transmembrane region" description="Helical" evidence="11">
    <location>
        <begin position="12"/>
        <end position="33"/>
    </location>
</feature>
<keyword evidence="15" id="KW-1185">Reference proteome</keyword>
<evidence type="ECO:0000256" key="11">
    <source>
        <dbReference type="SAM" id="Phobius"/>
    </source>
</evidence>
<dbReference type="PRINTS" id="PR00792">
    <property type="entry name" value="PEPSIN"/>
</dbReference>
<keyword evidence="6 9" id="KW-1015">Disulfide bond</keyword>
<dbReference type="InterPro" id="IPR011001">
    <property type="entry name" value="Saposin-like"/>
</dbReference>
<dbReference type="GO" id="GO:0006508">
    <property type="term" value="P:proteolysis"/>
    <property type="evidence" value="ECO:0007669"/>
    <property type="project" value="UniProtKB-KW"/>
</dbReference>
<keyword evidence="11" id="KW-1133">Transmembrane helix</keyword>
<evidence type="ECO:0000256" key="9">
    <source>
        <dbReference type="PIRSR" id="PIRSR601461-2"/>
    </source>
</evidence>